<dbReference type="Proteomes" id="UP000000438">
    <property type="component" value="Chromosome"/>
</dbReference>
<comment type="similarity">
    <text evidence="1">Belongs to the NADH dehydrogenase family.</text>
</comment>
<dbReference type="EMBL" id="AE017261">
    <property type="protein sequence ID" value="AAT43762.1"/>
    <property type="molecule type" value="Genomic_DNA"/>
</dbReference>
<accession>Q6KZU0</accession>
<keyword evidence="3" id="KW-0285">Flavoprotein</keyword>
<evidence type="ECO:0000313" key="10">
    <source>
        <dbReference type="Proteomes" id="UP000000438"/>
    </source>
</evidence>
<proteinExistence type="inferred from homology"/>
<dbReference type="OrthoDB" id="38899at2157"/>
<dbReference type="InParanoid" id="Q6KZU0"/>
<dbReference type="InterPro" id="IPR036188">
    <property type="entry name" value="FAD/NAD-bd_sf"/>
</dbReference>
<dbReference type="PaxDb" id="263820-PTO1177"/>
<comment type="catalytic activity">
    <reaction evidence="7">
        <text>a quinone + NADH + H(+) = a quinol + NAD(+)</text>
        <dbReference type="Rhea" id="RHEA:46160"/>
        <dbReference type="ChEBI" id="CHEBI:15378"/>
        <dbReference type="ChEBI" id="CHEBI:24646"/>
        <dbReference type="ChEBI" id="CHEBI:57540"/>
        <dbReference type="ChEBI" id="CHEBI:57945"/>
        <dbReference type="ChEBI" id="CHEBI:132124"/>
        <dbReference type="EC" id="1.6.5.9"/>
    </reaction>
</comment>
<evidence type="ECO:0000256" key="1">
    <source>
        <dbReference type="ARBA" id="ARBA00005272"/>
    </source>
</evidence>
<evidence type="ECO:0000256" key="4">
    <source>
        <dbReference type="ARBA" id="ARBA00022827"/>
    </source>
</evidence>
<dbReference type="InterPro" id="IPR023753">
    <property type="entry name" value="FAD/NAD-binding_dom"/>
</dbReference>
<dbReference type="GO" id="GO:0050136">
    <property type="term" value="F:NADH dehydrogenase (quinone) (non-electrogenic) activity"/>
    <property type="evidence" value="ECO:0007669"/>
    <property type="project" value="UniProtKB-EC"/>
</dbReference>
<dbReference type="GeneID" id="2844945"/>
<evidence type="ECO:0000256" key="3">
    <source>
        <dbReference type="ARBA" id="ARBA00022630"/>
    </source>
</evidence>
<dbReference type="Gene3D" id="3.50.50.100">
    <property type="match status" value="1"/>
</dbReference>
<evidence type="ECO:0000256" key="5">
    <source>
        <dbReference type="ARBA" id="ARBA00023002"/>
    </source>
</evidence>
<feature type="domain" description="FAD/NAD(P)-binding" evidence="8">
    <location>
        <begin position="36"/>
        <end position="264"/>
    </location>
</feature>
<sequence>MERILIAGAGLSGLYVKKYVGNSIIIDKNSKIEIKPNFIDFMLGDNVETSIERHVDMLLKIDSIDFSNRCVISGNKKIEYDKIVVSLGSSFNTSFIKGENFLYKINSERDLNKLIKASKKAEKITVIGAGYLGVELAGAFSDKNVTLIDAADTVLPHLNRKLIERAFMDLNELNIDVRLKTMIDEVNKEYLIANGEKIKSDVTVFAGGFSGNSIINDSIKNRNSRIIVNRYLRSIEYDDVYACGDSMFFDASVPMSGIIARQSGITVAKNLLGIKTEFKPNNFANIIRIKNDYFGMIGNAFVSGGVARFLKKASMAITKNIIR</sequence>
<gene>
    <name evidence="9" type="ordered locus">PTO1177</name>
</gene>
<dbReference type="FunCoup" id="Q6KZU0">
    <property type="interactions" value="38"/>
</dbReference>
<dbReference type="PANTHER" id="PTHR43706:SF47">
    <property type="entry name" value="EXTERNAL NADH-UBIQUINONE OXIDOREDUCTASE 1, MITOCHONDRIAL-RELATED"/>
    <property type="match status" value="1"/>
</dbReference>
<protein>
    <recommendedName>
        <fullName evidence="2">NADH:ubiquinone reductase (non-electrogenic)</fullName>
        <ecNumber evidence="2">1.6.5.9</ecNumber>
    </recommendedName>
</protein>
<dbReference type="PRINTS" id="PR00411">
    <property type="entry name" value="PNDRDTASEI"/>
</dbReference>
<dbReference type="PRINTS" id="PR00368">
    <property type="entry name" value="FADPNR"/>
</dbReference>
<dbReference type="InterPro" id="IPR045024">
    <property type="entry name" value="NDH-2"/>
</dbReference>
<dbReference type="Pfam" id="PF07992">
    <property type="entry name" value="Pyr_redox_2"/>
    <property type="match status" value="1"/>
</dbReference>
<evidence type="ECO:0000313" key="9">
    <source>
        <dbReference type="EMBL" id="AAT43762.1"/>
    </source>
</evidence>
<evidence type="ECO:0000256" key="2">
    <source>
        <dbReference type="ARBA" id="ARBA00012637"/>
    </source>
</evidence>
<evidence type="ECO:0000256" key="7">
    <source>
        <dbReference type="ARBA" id="ARBA00047599"/>
    </source>
</evidence>
<organism evidence="9 10">
    <name type="scientific">Picrophilus torridus (strain ATCC 700027 / DSM 9790 / JCM 10055 / NBRC 100828 / KAW 2/3)</name>
    <dbReference type="NCBI Taxonomy" id="1122961"/>
    <lineage>
        <taxon>Archaea</taxon>
        <taxon>Methanobacteriati</taxon>
        <taxon>Thermoplasmatota</taxon>
        <taxon>Thermoplasmata</taxon>
        <taxon>Thermoplasmatales</taxon>
        <taxon>Picrophilaceae</taxon>
        <taxon>Picrophilus</taxon>
    </lineage>
</organism>
<name>Q6KZU0_PICTO</name>
<dbReference type="SUPFAM" id="SSF51905">
    <property type="entry name" value="FAD/NAD(P)-binding domain"/>
    <property type="match status" value="2"/>
</dbReference>
<dbReference type="AlphaFoldDB" id="Q6KZU0"/>
<evidence type="ECO:0000256" key="6">
    <source>
        <dbReference type="ARBA" id="ARBA00023027"/>
    </source>
</evidence>
<dbReference type="HOGENOM" id="CLU_815399_0_0_2"/>
<reference evidence="9 10" key="1">
    <citation type="journal article" date="2004" name="Proc. Natl. Acad. Sci. U.S.A.">
        <title>Genome sequence of Picrophilus torridus and its implications for life around pH 0.</title>
        <authorList>
            <person name="Futterer O."/>
            <person name="Angelov A."/>
            <person name="Liesegang H."/>
            <person name="Gottschalk G."/>
            <person name="Schleper C."/>
            <person name="Schepers B."/>
            <person name="Dock C."/>
            <person name="Antranikian G."/>
            <person name="Liebl W."/>
        </authorList>
    </citation>
    <scope>NUCLEOTIDE SEQUENCE [LARGE SCALE GENOMIC DNA]</scope>
    <source>
        <strain evidence="10">ATCC 700027 / DSM 9790 / JCM 10055 / NBRC 100828</strain>
    </source>
</reference>
<dbReference type="STRING" id="263820.PTO1177"/>
<dbReference type="PANTHER" id="PTHR43706">
    <property type="entry name" value="NADH DEHYDROGENASE"/>
    <property type="match status" value="1"/>
</dbReference>
<dbReference type="KEGG" id="pto:PTO1177"/>
<keyword evidence="4" id="KW-0274">FAD</keyword>
<dbReference type="RefSeq" id="WP_011177978.1">
    <property type="nucleotide sequence ID" value="NC_005877.1"/>
</dbReference>
<keyword evidence="6" id="KW-0520">NAD</keyword>
<keyword evidence="5 9" id="KW-0560">Oxidoreductase</keyword>
<dbReference type="EC" id="1.6.5.9" evidence="2"/>
<evidence type="ECO:0000259" key="8">
    <source>
        <dbReference type="Pfam" id="PF07992"/>
    </source>
</evidence>
<dbReference type="eggNOG" id="arCOG01067">
    <property type="taxonomic scope" value="Archaea"/>
</dbReference>